<dbReference type="AlphaFoldDB" id="A0A485L2V7"/>
<organism evidence="2 3">
    <name type="scientific">Aphanomyces stellatus</name>
    <dbReference type="NCBI Taxonomy" id="120398"/>
    <lineage>
        <taxon>Eukaryota</taxon>
        <taxon>Sar</taxon>
        <taxon>Stramenopiles</taxon>
        <taxon>Oomycota</taxon>
        <taxon>Saprolegniomycetes</taxon>
        <taxon>Saprolegniales</taxon>
        <taxon>Verrucalvaceae</taxon>
        <taxon>Aphanomyces</taxon>
    </lineage>
</organism>
<evidence type="ECO:0000313" key="1">
    <source>
        <dbReference type="EMBL" id="KAF0694161.1"/>
    </source>
</evidence>
<accession>A0A485L2V7</accession>
<reference evidence="2 3" key="1">
    <citation type="submission" date="2019-03" db="EMBL/GenBank/DDBJ databases">
        <authorList>
            <person name="Gaulin E."/>
            <person name="Dumas B."/>
        </authorList>
    </citation>
    <scope>NUCLEOTIDE SEQUENCE [LARGE SCALE GENOMIC DNA]</scope>
    <source>
        <strain evidence="2">CBS 568.67</strain>
    </source>
</reference>
<reference evidence="1" key="2">
    <citation type="submission" date="2019-06" db="EMBL/GenBank/DDBJ databases">
        <title>Genomics analysis of Aphanomyces spp. identifies a new class of oomycete effector associated with host adaptation.</title>
        <authorList>
            <person name="Gaulin E."/>
        </authorList>
    </citation>
    <scope>NUCLEOTIDE SEQUENCE</scope>
    <source>
        <strain evidence="1">CBS 578.67</strain>
    </source>
</reference>
<dbReference type="EMBL" id="CAADRA010005616">
    <property type="protein sequence ID" value="VFT91762.1"/>
    <property type="molecule type" value="Genomic_DNA"/>
</dbReference>
<keyword evidence="3" id="KW-1185">Reference proteome</keyword>
<protein>
    <submittedName>
        <fullName evidence="2">Aste57867_14948 protein</fullName>
    </submittedName>
</protein>
<evidence type="ECO:0000313" key="2">
    <source>
        <dbReference type="EMBL" id="VFT91762.1"/>
    </source>
</evidence>
<proteinExistence type="predicted"/>
<gene>
    <name evidence="2" type="primary">Aste57867_14948</name>
    <name evidence="1" type="ORF">As57867_014892</name>
    <name evidence="2" type="ORF">ASTE57867_14948</name>
</gene>
<evidence type="ECO:0000313" key="3">
    <source>
        <dbReference type="Proteomes" id="UP000332933"/>
    </source>
</evidence>
<sequence length="187" mass="21067">MPSSDSRLRLSASRHVLVFFGRRIVQYQDGLPLDLVPIALALHQYIDEDDDSPCNFSVDSVCLPDIPPECFCHWLRVHGTSGIRRLFRHRPALFNVDVVTFLGYAGQHESLAFLHGESVSLSKAATICAAEQGHEATVRVLCDASYYDDGAYAIALANGHMEIVHLLERYRPSKRPRRFIVRPFSVM</sequence>
<name>A0A485L2V7_9STRA</name>
<dbReference type="EMBL" id="VJMH01005595">
    <property type="protein sequence ID" value="KAF0694161.1"/>
    <property type="molecule type" value="Genomic_DNA"/>
</dbReference>
<dbReference type="Proteomes" id="UP000332933">
    <property type="component" value="Unassembled WGS sequence"/>
</dbReference>